<evidence type="ECO:0000313" key="3">
    <source>
        <dbReference type="Proteomes" id="UP000071561"/>
    </source>
</evidence>
<evidence type="ECO:0000313" key="2">
    <source>
        <dbReference type="EMBL" id="AMP98904.1"/>
    </source>
</evidence>
<feature type="transmembrane region" description="Helical" evidence="1">
    <location>
        <begin position="12"/>
        <end position="31"/>
    </location>
</feature>
<dbReference type="AlphaFoldDB" id="A0A127VC95"/>
<evidence type="ECO:0000256" key="1">
    <source>
        <dbReference type="SAM" id="Phobius"/>
    </source>
</evidence>
<dbReference type="OrthoDB" id="9912693at2"/>
<dbReference type="RefSeq" id="WP_068399972.1">
    <property type="nucleotide sequence ID" value="NZ_CP014504.1"/>
</dbReference>
<organism evidence="2 3">
    <name type="scientific">Pedobacter cryoconitis</name>
    <dbReference type="NCBI Taxonomy" id="188932"/>
    <lineage>
        <taxon>Bacteria</taxon>
        <taxon>Pseudomonadati</taxon>
        <taxon>Bacteroidota</taxon>
        <taxon>Sphingobacteriia</taxon>
        <taxon>Sphingobacteriales</taxon>
        <taxon>Sphingobacteriaceae</taxon>
        <taxon>Pedobacter</taxon>
    </lineage>
</organism>
<keyword evidence="1" id="KW-0472">Membrane</keyword>
<protein>
    <recommendedName>
        <fullName evidence="4">DUF4352 domain-containing protein</fullName>
    </recommendedName>
</protein>
<keyword evidence="3" id="KW-1185">Reference proteome</keyword>
<name>A0A127VC95_9SPHI</name>
<gene>
    <name evidence="2" type="ORF">AY601_1998</name>
</gene>
<keyword evidence="1" id="KW-0812">Transmembrane</keyword>
<proteinExistence type="predicted"/>
<dbReference type="Proteomes" id="UP000071561">
    <property type="component" value="Chromosome"/>
</dbReference>
<reference evidence="2 3" key="1">
    <citation type="submission" date="2016-03" db="EMBL/GenBank/DDBJ databases">
        <title>Complete genome sequence of Pedobacter cryoconitis PAMC 27485.</title>
        <authorList>
            <person name="Lee J."/>
            <person name="Kim O.-S."/>
        </authorList>
    </citation>
    <scope>NUCLEOTIDE SEQUENCE [LARGE SCALE GENOMIC DNA]</scope>
    <source>
        <strain evidence="2 3">PAMC 27485</strain>
    </source>
</reference>
<dbReference type="PATRIC" id="fig|188932.3.peg.2089"/>
<dbReference type="EMBL" id="CP014504">
    <property type="protein sequence ID" value="AMP98904.1"/>
    <property type="molecule type" value="Genomic_DNA"/>
</dbReference>
<keyword evidence="1" id="KW-1133">Transmembrane helix</keyword>
<dbReference type="KEGG" id="pcm:AY601_1998"/>
<evidence type="ECO:0008006" key="4">
    <source>
        <dbReference type="Google" id="ProtNLM"/>
    </source>
</evidence>
<sequence length="182" mass="21515">MIEEISVYLKGNITPLIAILALITSILIYRLNRKKFKLDKIDFDNRKSKFSIYLEDSYKFNYKNVNEKLLLFNIRITNFSNTKNSILPKLRIVYFYNGNQTTEIIIEHSPSLFHENYHSNLGKFPLEIRIDEKEIKSGWVIFNFPQILVAKRIDFYELIIEDGQGNTSKVTSNLIKEILYEH</sequence>
<accession>A0A127VC95</accession>